<protein>
    <submittedName>
        <fullName evidence="2">Uncharacterized protein</fullName>
    </submittedName>
</protein>
<evidence type="ECO:0000313" key="3">
    <source>
        <dbReference type="Proteomes" id="UP000001058"/>
    </source>
</evidence>
<dbReference type="EMBL" id="GL378402">
    <property type="protein sequence ID" value="EFJ41023.1"/>
    <property type="molecule type" value="Genomic_DNA"/>
</dbReference>
<keyword evidence="1" id="KW-0732">Signal</keyword>
<reference evidence="2 3" key="1">
    <citation type="journal article" date="2010" name="Science">
        <title>Genomic analysis of organismal complexity in the multicellular green alga Volvox carteri.</title>
        <authorList>
            <person name="Prochnik S.E."/>
            <person name="Umen J."/>
            <person name="Nedelcu A.M."/>
            <person name="Hallmann A."/>
            <person name="Miller S.M."/>
            <person name="Nishii I."/>
            <person name="Ferris P."/>
            <person name="Kuo A."/>
            <person name="Mitros T."/>
            <person name="Fritz-Laylin L.K."/>
            <person name="Hellsten U."/>
            <person name="Chapman J."/>
            <person name="Simakov O."/>
            <person name="Rensing S.A."/>
            <person name="Terry A."/>
            <person name="Pangilinan J."/>
            <person name="Kapitonov V."/>
            <person name="Jurka J."/>
            <person name="Salamov A."/>
            <person name="Shapiro H."/>
            <person name="Schmutz J."/>
            <person name="Grimwood J."/>
            <person name="Lindquist E."/>
            <person name="Lucas S."/>
            <person name="Grigoriev I.V."/>
            <person name="Schmitt R."/>
            <person name="Kirk D."/>
            <person name="Rokhsar D.S."/>
        </authorList>
    </citation>
    <scope>NUCLEOTIDE SEQUENCE [LARGE SCALE GENOMIC DNA]</scope>
    <source>
        <strain evidence="3">f. Nagariensis / Eve</strain>
    </source>
</reference>
<dbReference type="OrthoDB" id="533139at2759"/>
<dbReference type="RefSeq" id="XP_002957887.1">
    <property type="nucleotide sequence ID" value="XM_002957841.1"/>
</dbReference>
<proteinExistence type="predicted"/>
<sequence>MYWLHVILVGLFCQSTAGILDMPKIALYMSQSSDVLDLTWDNGPMHLSQQLANLGLVVHSAADAQPPLGDIDAPSAYIIPAQYGHTLYTAAEDMSEVASFLSHGGLVIVLDAGLGDGAALRDFVSQALSLKGDRKVETYAERSWNLCKQTGTTDKLRRFSRSSGPSLSDAALSFLPGGSFSGSPDWPETLEDARIISTYTSCQHQDSDAVIRPLYTLYGDEMQAFGKVGSPGAVVWLGYSWKDGPQPQWGALLKKLITDFANGLYEIPLEEDPAPTDMLSCIIEAAADVARDIDSIVRVSEGVRMCGRG</sequence>
<evidence type="ECO:0000313" key="2">
    <source>
        <dbReference type="EMBL" id="EFJ41023.1"/>
    </source>
</evidence>
<organism evidence="3">
    <name type="scientific">Volvox carteri f. nagariensis</name>
    <dbReference type="NCBI Taxonomy" id="3068"/>
    <lineage>
        <taxon>Eukaryota</taxon>
        <taxon>Viridiplantae</taxon>
        <taxon>Chlorophyta</taxon>
        <taxon>core chlorophytes</taxon>
        <taxon>Chlorophyceae</taxon>
        <taxon>CS clade</taxon>
        <taxon>Chlamydomonadales</taxon>
        <taxon>Volvocaceae</taxon>
        <taxon>Volvox</taxon>
    </lineage>
</organism>
<dbReference type="eggNOG" id="ENOG502SEDP">
    <property type="taxonomic scope" value="Eukaryota"/>
</dbReference>
<keyword evidence="3" id="KW-1185">Reference proteome</keyword>
<dbReference type="Proteomes" id="UP000001058">
    <property type="component" value="Unassembled WGS sequence"/>
</dbReference>
<feature type="chain" id="PRO_5003124520" evidence="1">
    <location>
        <begin position="19"/>
        <end position="309"/>
    </location>
</feature>
<evidence type="ECO:0000256" key="1">
    <source>
        <dbReference type="SAM" id="SignalP"/>
    </source>
</evidence>
<feature type="signal peptide" evidence="1">
    <location>
        <begin position="1"/>
        <end position="18"/>
    </location>
</feature>
<dbReference type="AlphaFoldDB" id="D8UGW5"/>
<accession>D8UGW5</accession>
<dbReference type="InParanoid" id="D8UGW5"/>
<gene>
    <name evidence="2" type="ORF">VOLCADRAFT_99039</name>
</gene>
<name>D8UGW5_VOLCA</name>
<dbReference type="KEGG" id="vcn:VOLCADRAFT_99039"/>
<dbReference type="GeneID" id="9623012"/>